<evidence type="ECO:0000313" key="4">
    <source>
        <dbReference type="Proteomes" id="UP000198510"/>
    </source>
</evidence>
<accession>A0A1G9LMV4</accession>
<feature type="region of interest" description="Disordered" evidence="1">
    <location>
        <begin position="70"/>
        <end position="96"/>
    </location>
</feature>
<keyword evidence="2" id="KW-0472">Membrane</keyword>
<protein>
    <submittedName>
        <fullName evidence="3">Uncharacterized protein</fullName>
    </submittedName>
</protein>
<proteinExistence type="predicted"/>
<dbReference type="Proteomes" id="UP000198510">
    <property type="component" value="Unassembled WGS sequence"/>
</dbReference>
<evidence type="ECO:0000256" key="1">
    <source>
        <dbReference type="SAM" id="MobiDB-lite"/>
    </source>
</evidence>
<name>A0A1G9LMV4_9BACT</name>
<feature type="compositionally biased region" description="Low complexity" evidence="1">
    <location>
        <begin position="80"/>
        <end position="89"/>
    </location>
</feature>
<dbReference type="AlphaFoldDB" id="A0A1G9LMV4"/>
<evidence type="ECO:0000313" key="3">
    <source>
        <dbReference type="EMBL" id="SDL63117.1"/>
    </source>
</evidence>
<keyword evidence="2" id="KW-0812">Transmembrane</keyword>
<keyword evidence="4" id="KW-1185">Reference proteome</keyword>
<dbReference type="EMBL" id="FNFO01000007">
    <property type="protein sequence ID" value="SDL63117.1"/>
    <property type="molecule type" value="Genomic_DNA"/>
</dbReference>
<sequence>MTRHQIKIRKEQLTSGRIRQHRNFHALSHEYARAAQRQRIFKFTAMIGLLLVVALGFYGLDRWQRRSYQSEAPPHPEFHPTIVTDTVLTPLPPPRR</sequence>
<dbReference type="STRING" id="1075417.SAMN05421823_10799"/>
<evidence type="ECO:0000256" key="2">
    <source>
        <dbReference type="SAM" id="Phobius"/>
    </source>
</evidence>
<feature type="transmembrane region" description="Helical" evidence="2">
    <location>
        <begin position="40"/>
        <end position="60"/>
    </location>
</feature>
<gene>
    <name evidence="3" type="ORF">SAMN05421823_10799</name>
</gene>
<dbReference type="RefSeq" id="WP_089684382.1">
    <property type="nucleotide sequence ID" value="NZ_FNFO01000007.1"/>
</dbReference>
<keyword evidence="2" id="KW-1133">Transmembrane helix</keyword>
<organism evidence="3 4">
    <name type="scientific">Catalinimonas alkaloidigena</name>
    <dbReference type="NCBI Taxonomy" id="1075417"/>
    <lineage>
        <taxon>Bacteria</taxon>
        <taxon>Pseudomonadati</taxon>
        <taxon>Bacteroidota</taxon>
        <taxon>Cytophagia</taxon>
        <taxon>Cytophagales</taxon>
        <taxon>Catalimonadaceae</taxon>
        <taxon>Catalinimonas</taxon>
    </lineage>
</organism>
<reference evidence="3 4" key="1">
    <citation type="submission" date="2016-10" db="EMBL/GenBank/DDBJ databases">
        <authorList>
            <person name="de Groot N.N."/>
        </authorList>
    </citation>
    <scope>NUCLEOTIDE SEQUENCE [LARGE SCALE GENOMIC DNA]</scope>
    <source>
        <strain evidence="3 4">DSM 25186</strain>
    </source>
</reference>